<evidence type="ECO:0000256" key="5">
    <source>
        <dbReference type="ARBA" id="ARBA00023242"/>
    </source>
</evidence>
<evidence type="ECO:0000256" key="1">
    <source>
        <dbReference type="ARBA" id="ARBA00004123"/>
    </source>
</evidence>
<dbReference type="Proteomes" id="UP001521116">
    <property type="component" value="Unassembled WGS sequence"/>
</dbReference>
<gene>
    <name evidence="6" type="ORF">SLS56_003529</name>
</gene>
<protein>
    <recommendedName>
        <fullName evidence="8">Transcription factor domain-containing protein</fullName>
    </recommendedName>
</protein>
<evidence type="ECO:0000313" key="7">
    <source>
        <dbReference type="Proteomes" id="UP001521116"/>
    </source>
</evidence>
<keyword evidence="2" id="KW-0805">Transcription regulation</keyword>
<keyword evidence="4" id="KW-0804">Transcription</keyword>
<comment type="subcellular location">
    <subcellularLocation>
        <location evidence="1">Nucleus</location>
    </subcellularLocation>
</comment>
<sequence length="260" mass="28950">METDTVRTCQNCAHAKIRCNRSRPEGSRSDGLASIEAKLDHLISLHASPQPTLTGSRTATPDACDVVDAGAVTFQAAEYYVELYKSTLTPHFPFVVLPQDTSAQQLRREKPLLFLAVLASAAYGDVAVQRDLAMRMRNVIAEYLAGRGSMSFELLQALLVHLAWLASNVKPPDYSALTLFRSQYHPKPKRYSQYLQLAVSIIVDQRLDRHPRTRRWKTHVGASAEEHFDEAQPPYASRSPDVQRAVAGCYYLSSSGNSNE</sequence>
<keyword evidence="7" id="KW-1185">Reference proteome</keyword>
<reference evidence="6 7" key="1">
    <citation type="submission" date="2024-02" db="EMBL/GenBank/DDBJ databases">
        <title>De novo assembly and annotation of 12 fungi associated with fruit tree decline syndrome in Ontario, Canada.</title>
        <authorList>
            <person name="Sulman M."/>
            <person name="Ellouze W."/>
            <person name="Ilyukhin E."/>
        </authorList>
    </citation>
    <scope>NUCLEOTIDE SEQUENCE [LARGE SCALE GENOMIC DNA]</scope>
    <source>
        <strain evidence="6 7">M1-105</strain>
    </source>
</reference>
<dbReference type="EMBL" id="JAJVDC020000028">
    <property type="protein sequence ID" value="KAL1632630.1"/>
    <property type="molecule type" value="Genomic_DNA"/>
</dbReference>
<name>A0ABR3SZ56_9PEZI</name>
<dbReference type="PANTHER" id="PTHR31845:SF37">
    <property type="entry name" value="TRANSCRIPTION FACTOR DOMAIN-CONTAINING PROTEIN"/>
    <property type="match status" value="1"/>
</dbReference>
<keyword evidence="3" id="KW-0238">DNA-binding</keyword>
<evidence type="ECO:0000256" key="3">
    <source>
        <dbReference type="ARBA" id="ARBA00023125"/>
    </source>
</evidence>
<evidence type="ECO:0000313" key="6">
    <source>
        <dbReference type="EMBL" id="KAL1632630.1"/>
    </source>
</evidence>
<organism evidence="6 7">
    <name type="scientific">Neofusicoccum ribis</name>
    <dbReference type="NCBI Taxonomy" id="45134"/>
    <lineage>
        <taxon>Eukaryota</taxon>
        <taxon>Fungi</taxon>
        <taxon>Dikarya</taxon>
        <taxon>Ascomycota</taxon>
        <taxon>Pezizomycotina</taxon>
        <taxon>Dothideomycetes</taxon>
        <taxon>Dothideomycetes incertae sedis</taxon>
        <taxon>Botryosphaeriales</taxon>
        <taxon>Botryosphaeriaceae</taxon>
        <taxon>Neofusicoccum</taxon>
    </lineage>
</organism>
<evidence type="ECO:0008006" key="8">
    <source>
        <dbReference type="Google" id="ProtNLM"/>
    </source>
</evidence>
<proteinExistence type="predicted"/>
<evidence type="ECO:0000256" key="2">
    <source>
        <dbReference type="ARBA" id="ARBA00023015"/>
    </source>
</evidence>
<dbReference type="InterPro" id="IPR051089">
    <property type="entry name" value="prtT"/>
</dbReference>
<keyword evidence="5" id="KW-0539">Nucleus</keyword>
<evidence type="ECO:0000256" key="4">
    <source>
        <dbReference type="ARBA" id="ARBA00023163"/>
    </source>
</evidence>
<dbReference type="PANTHER" id="PTHR31845">
    <property type="entry name" value="FINGER DOMAIN PROTEIN, PUTATIVE-RELATED"/>
    <property type="match status" value="1"/>
</dbReference>
<accession>A0ABR3SZ56</accession>
<comment type="caution">
    <text evidence="6">The sequence shown here is derived from an EMBL/GenBank/DDBJ whole genome shotgun (WGS) entry which is preliminary data.</text>
</comment>